<proteinExistence type="predicted"/>
<accession>A0ABQ5UR51</accession>
<keyword evidence="4" id="KW-1185">Reference proteome</keyword>
<dbReference type="Proteomes" id="UP001161405">
    <property type="component" value="Unassembled WGS sequence"/>
</dbReference>
<dbReference type="GO" id="GO:0008168">
    <property type="term" value="F:methyltransferase activity"/>
    <property type="evidence" value="ECO:0007669"/>
    <property type="project" value="UniProtKB-KW"/>
</dbReference>
<comment type="caution">
    <text evidence="3">The sequence shown here is derived from an EMBL/GenBank/DDBJ whole genome shotgun (WGS) entry which is preliminary data.</text>
</comment>
<dbReference type="NCBIfam" id="TIGR00095">
    <property type="entry name" value="16S rRNA (guanine(966)-N(2))-methyltransferase RsmD"/>
    <property type="match status" value="1"/>
</dbReference>
<dbReference type="InterPro" id="IPR029063">
    <property type="entry name" value="SAM-dependent_MTases_sf"/>
</dbReference>
<sequence length="183" mass="20291">MRIVAGKFRSKKLHTPEGDEIRPTSDRVRESLFNILANHFGPAFHEVRVLDLFAGTGALGLEALSRGAEHACFVDTGVEARALLRENIQDFGVAGQARMLRRDATDLGQVQRIPPCNLVFLDPPYNQGLGEKAIKAALDGGWVAEDAIIVWEESKSAELTIPEELTELDRRNYGDTQILILQR</sequence>
<dbReference type="Gene3D" id="3.40.50.150">
    <property type="entry name" value="Vaccinia Virus protein VP39"/>
    <property type="match status" value="1"/>
</dbReference>
<keyword evidence="2" id="KW-0808">Transferase</keyword>
<dbReference type="CDD" id="cd02440">
    <property type="entry name" value="AdoMet_MTases"/>
    <property type="match status" value="1"/>
</dbReference>
<name>A0ABQ5UR51_9HYPH</name>
<dbReference type="PANTHER" id="PTHR43542:SF1">
    <property type="entry name" value="METHYLTRANSFERASE"/>
    <property type="match status" value="1"/>
</dbReference>
<reference evidence="3" key="1">
    <citation type="journal article" date="2014" name="Int. J. Syst. Evol. Microbiol.">
        <title>Complete genome of a new Firmicutes species belonging to the dominant human colonic microbiota ('Ruminococcus bicirculans') reveals two chromosomes and a selective capacity to utilize plant glucans.</title>
        <authorList>
            <consortium name="NISC Comparative Sequencing Program"/>
            <person name="Wegmann U."/>
            <person name="Louis P."/>
            <person name="Goesmann A."/>
            <person name="Henrissat B."/>
            <person name="Duncan S.H."/>
            <person name="Flint H.J."/>
        </authorList>
    </citation>
    <scope>NUCLEOTIDE SEQUENCE</scope>
    <source>
        <strain evidence="3">NBRC 107169</strain>
    </source>
</reference>
<gene>
    <name evidence="3" type="ORF">GCM10007879_19940</name>
</gene>
<dbReference type="GO" id="GO:0032259">
    <property type="term" value="P:methylation"/>
    <property type="evidence" value="ECO:0007669"/>
    <property type="project" value="UniProtKB-KW"/>
</dbReference>
<dbReference type="Pfam" id="PF03602">
    <property type="entry name" value="Cons_hypoth95"/>
    <property type="match status" value="1"/>
</dbReference>
<protein>
    <submittedName>
        <fullName evidence="3">DNA methyltransferase</fullName>
    </submittedName>
</protein>
<dbReference type="SUPFAM" id="SSF53335">
    <property type="entry name" value="S-adenosyl-L-methionine-dependent methyltransferases"/>
    <property type="match status" value="1"/>
</dbReference>
<organism evidence="3 4">
    <name type="scientific">Maritalea porphyrae</name>
    <dbReference type="NCBI Taxonomy" id="880732"/>
    <lineage>
        <taxon>Bacteria</taxon>
        <taxon>Pseudomonadati</taxon>
        <taxon>Pseudomonadota</taxon>
        <taxon>Alphaproteobacteria</taxon>
        <taxon>Hyphomicrobiales</taxon>
        <taxon>Devosiaceae</taxon>
        <taxon>Maritalea</taxon>
    </lineage>
</organism>
<evidence type="ECO:0000313" key="4">
    <source>
        <dbReference type="Proteomes" id="UP001161405"/>
    </source>
</evidence>
<dbReference type="EMBL" id="BSNI01000002">
    <property type="protein sequence ID" value="GLQ17745.1"/>
    <property type="molecule type" value="Genomic_DNA"/>
</dbReference>
<reference evidence="3" key="2">
    <citation type="submission" date="2023-01" db="EMBL/GenBank/DDBJ databases">
        <title>Draft genome sequence of Maritalea porphyrae strain NBRC 107169.</title>
        <authorList>
            <person name="Sun Q."/>
            <person name="Mori K."/>
        </authorList>
    </citation>
    <scope>NUCLEOTIDE SEQUENCE</scope>
    <source>
        <strain evidence="3">NBRC 107169</strain>
    </source>
</reference>
<evidence type="ECO:0000256" key="2">
    <source>
        <dbReference type="ARBA" id="ARBA00022679"/>
    </source>
</evidence>
<evidence type="ECO:0000313" key="3">
    <source>
        <dbReference type="EMBL" id="GLQ17745.1"/>
    </source>
</evidence>
<dbReference type="PIRSF" id="PIRSF004553">
    <property type="entry name" value="CHP00095"/>
    <property type="match status" value="1"/>
</dbReference>
<dbReference type="InterPro" id="IPR004398">
    <property type="entry name" value="RNA_MeTrfase_RsmD"/>
</dbReference>
<keyword evidence="1 3" id="KW-0489">Methyltransferase</keyword>
<dbReference type="PANTHER" id="PTHR43542">
    <property type="entry name" value="METHYLTRANSFERASE"/>
    <property type="match status" value="1"/>
</dbReference>
<evidence type="ECO:0000256" key="1">
    <source>
        <dbReference type="ARBA" id="ARBA00022603"/>
    </source>
</evidence>
<dbReference type="RefSeq" id="WP_284364123.1">
    <property type="nucleotide sequence ID" value="NZ_BSNI01000002.1"/>
</dbReference>